<dbReference type="PANTHER" id="PTHR30290:SF9">
    <property type="entry name" value="OLIGOPEPTIDE-BINDING PROTEIN APPA"/>
    <property type="match status" value="1"/>
</dbReference>
<reference evidence="5 6" key="1">
    <citation type="journal article" date="2011" name="J. Bacteriol.">
        <title>Complete Genome Sequence of a Nonculturable Methanococcus maripaludis Strain Extracted in a Metagenomic Survey of Petroleum Reservoir Fluids.</title>
        <authorList>
            <person name="Wang X."/>
            <person name="Greenfield P."/>
            <person name="Li D."/>
            <person name="Hendry P."/>
            <person name="Volk H."/>
            <person name="Sutherland T.D."/>
        </authorList>
    </citation>
    <scope>NUCLEOTIDE SEQUENCE [LARGE SCALE GENOMIC DNA]</scope>
    <source>
        <strain evidence="5 6">X1</strain>
    </source>
</reference>
<dbReference type="InterPro" id="IPR030678">
    <property type="entry name" value="Peptide/Ni-bd"/>
</dbReference>
<dbReference type="GO" id="GO:0043190">
    <property type="term" value="C:ATP-binding cassette (ABC) transporter complex"/>
    <property type="evidence" value="ECO:0007669"/>
    <property type="project" value="InterPro"/>
</dbReference>
<dbReference type="PANTHER" id="PTHR30290">
    <property type="entry name" value="PERIPLASMIC BINDING COMPONENT OF ABC TRANSPORTER"/>
    <property type="match status" value="1"/>
</dbReference>
<dbReference type="HOGENOM" id="CLU_017028_8_5_2"/>
<dbReference type="RefSeq" id="WP_013999555.1">
    <property type="nucleotide sequence ID" value="NC_015847.1"/>
</dbReference>
<dbReference type="GO" id="GO:1904680">
    <property type="term" value="F:peptide transmembrane transporter activity"/>
    <property type="evidence" value="ECO:0007669"/>
    <property type="project" value="TreeGrafter"/>
</dbReference>
<dbReference type="Proteomes" id="UP000008889">
    <property type="component" value="Chromosome"/>
</dbReference>
<keyword evidence="2" id="KW-0813">Transport</keyword>
<dbReference type="Pfam" id="PF00496">
    <property type="entry name" value="SBP_bac_5"/>
    <property type="match status" value="1"/>
</dbReference>
<evidence type="ECO:0000256" key="3">
    <source>
        <dbReference type="ARBA" id="ARBA00022729"/>
    </source>
</evidence>
<evidence type="ECO:0000256" key="1">
    <source>
        <dbReference type="ARBA" id="ARBA00005695"/>
    </source>
</evidence>
<dbReference type="SUPFAM" id="SSF53850">
    <property type="entry name" value="Periplasmic binding protein-like II"/>
    <property type="match status" value="1"/>
</dbReference>
<dbReference type="EMBL" id="CP002913">
    <property type="protein sequence ID" value="AEK20158.1"/>
    <property type="molecule type" value="Genomic_DNA"/>
</dbReference>
<dbReference type="AlphaFoldDB" id="G0H0S7"/>
<dbReference type="PIRSF" id="PIRSF002741">
    <property type="entry name" value="MppA"/>
    <property type="match status" value="1"/>
</dbReference>
<dbReference type="GO" id="GO:0015833">
    <property type="term" value="P:peptide transport"/>
    <property type="evidence" value="ECO:0007669"/>
    <property type="project" value="TreeGrafter"/>
</dbReference>
<comment type="similarity">
    <text evidence="1">Belongs to the bacterial solute-binding protein 5 family.</text>
</comment>
<proteinExistence type="inferred from homology"/>
<dbReference type="PATRIC" id="fig|1053692.7.peg.1286"/>
<evidence type="ECO:0000256" key="2">
    <source>
        <dbReference type="ARBA" id="ARBA00022448"/>
    </source>
</evidence>
<evidence type="ECO:0000259" key="4">
    <source>
        <dbReference type="Pfam" id="PF00496"/>
    </source>
</evidence>
<gene>
    <name evidence="5" type="ORF">GYY_06475</name>
</gene>
<dbReference type="GeneID" id="10982706"/>
<evidence type="ECO:0000313" key="6">
    <source>
        <dbReference type="Proteomes" id="UP000008889"/>
    </source>
</evidence>
<dbReference type="Gene3D" id="3.10.105.10">
    <property type="entry name" value="Dipeptide-binding Protein, Domain 3"/>
    <property type="match status" value="1"/>
</dbReference>
<name>G0H0S7_METMI</name>
<protein>
    <submittedName>
        <fullName evidence="5">Dipeptide ABC transporter, solute-binding protein</fullName>
    </submittedName>
</protein>
<dbReference type="CDD" id="cd08518">
    <property type="entry name" value="PBP2_NikA_DppA_OppA_like_19"/>
    <property type="match status" value="1"/>
</dbReference>
<evidence type="ECO:0000313" key="5">
    <source>
        <dbReference type="EMBL" id="AEK20158.1"/>
    </source>
</evidence>
<feature type="domain" description="Solute-binding protein family 5" evidence="4">
    <location>
        <begin position="11"/>
        <end position="345"/>
    </location>
</feature>
<sequence length="468" mass="51625">MLKTGTDGDFTYDLATDYSVSPDGLTWTVNIRNDAKFSDDSKLTAKDVAFTFNQAKVSASKLDMTNLKEAIALDDDTVVFKLYNVDSTFIWKLRYVGIVPEATYDAETYGQNPIGSGPYVLVQWDKGQQAIFEYNENYYGKEPYFKKITIVFSKPDTSLAAVKAGQSDIGEVDVINADQVVEGYRLVSLSAGMAHGMSLPTLKDMGETTEEGNVIGNNVTSDLAIRKALNVAINRKEIIENVFNGYGAPEYTAVDQRLYGNPDAKITDSDIKAAKQILEEGGWVDADGDGIIEKNGLKAEFKLYYYSGDQLRQSLATIMAEQAKKIGINIELIGADWDTIYSKQYSSACFYRQGSISPYGCVYAQFHSKESDGSYLNPNLYSNSVVDKYLEEAMSSPTQEQAKGLWQKAAYDGTNGFGPAGDAPWVWIATVNFLYQIKDDIDVGTPPNALGADLFINILDWKRTDGTN</sequence>
<dbReference type="InterPro" id="IPR039424">
    <property type="entry name" value="SBP_5"/>
</dbReference>
<dbReference type="Gene3D" id="3.40.190.10">
    <property type="entry name" value="Periplasmic binding protein-like II"/>
    <property type="match status" value="1"/>
</dbReference>
<dbReference type="InterPro" id="IPR000914">
    <property type="entry name" value="SBP_5_dom"/>
</dbReference>
<accession>G0H0S7</accession>
<dbReference type="GO" id="GO:0042597">
    <property type="term" value="C:periplasmic space"/>
    <property type="evidence" value="ECO:0007669"/>
    <property type="project" value="UniProtKB-ARBA"/>
</dbReference>
<dbReference type="KEGG" id="mmd:GYY_06475"/>
<organism evidence="6">
    <name type="scientific">Methanococcus maripaludis X1</name>
    <dbReference type="NCBI Taxonomy" id="1053692"/>
    <lineage>
        <taxon>Archaea</taxon>
        <taxon>Methanobacteriati</taxon>
        <taxon>Methanobacteriota</taxon>
        <taxon>Methanomada group</taxon>
        <taxon>Methanococci</taxon>
        <taxon>Methanococcales</taxon>
        <taxon>Methanococcaceae</taxon>
        <taxon>Methanococcus</taxon>
    </lineage>
</organism>
<keyword evidence="3" id="KW-0732">Signal</keyword>